<dbReference type="AlphaFoldDB" id="A0A9Q2ZLI1"/>
<sequence>MLVIPSSVEFGTGSCTARFVASATHPAKRCPVMHEATAGALAPAPRARAASSSLVSPRVLSDGWCPESDVL</sequence>
<dbReference type="EMBL" id="JAHEWX010000019">
    <property type="protein sequence ID" value="MBT1542826.1"/>
    <property type="molecule type" value="Genomic_DNA"/>
</dbReference>
<comment type="caution">
    <text evidence="1">The sequence shown here is derived from an EMBL/GenBank/DDBJ whole genome shotgun (WGS) entry which is preliminary data.</text>
</comment>
<gene>
    <name evidence="1" type="ORF">KK103_13730</name>
</gene>
<protein>
    <submittedName>
        <fullName evidence="1">Uncharacterized protein</fullName>
    </submittedName>
</protein>
<evidence type="ECO:0000313" key="2">
    <source>
        <dbReference type="Proteomes" id="UP000709437"/>
    </source>
</evidence>
<reference evidence="1" key="1">
    <citation type="submission" date="2021-05" db="EMBL/GenBank/DDBJ databases">
        <title>Whole genome sequence of Curtobacterium flaccumfaciens pv. flaccumfaciens strain CFBP 3417.</title>
        <authorList>
            <person name="Osdaghi E."/>
            <person name="Taghouti G."/>
            <person name="Portier P."/>
            <person name="Fazliarab A."/>
            <person name="Taghavi S.M."/>
            <person name="Briand M."/>
            <person name="Le-Saux M."/>
            <person name="Jacques M.-A."/>
        </authorList>
    </citation>
    <scope>NUCLEOTIDE SEQUENCE</scope>
    <source>
        <strain evidence="1">CFBP 3417</strain>
    </source>
</reference>
<organism evidence="1 2">
    <name type="scientific">Curtobacterium flaccumfaciens pv. flaccumfaciens</name>
    <dbReference type="NCBI Taxonomy" id="138532"/>
    <lineage>
        <taxon>Bacteria</taxon>
        <taxon>Bacillati</taxon>
        <taxon>Actinomycetota</taxon>
        <taxon>Actinomycetes</taxon>
        <taxon>Micrococcales</taxon>
        <taxon>Microbacteriaceae</taxon>
        <taxon>Curtobacterium</taxon>
    </lineage>
</organism>
<dbReference type="Proteomes" id="UP000709437">
    <property type="component" value="Unassembled WGS sequence"/>
</dbReference>
<proteinExistence type="predicted"/>
<name>A0A9Q2ZLI1_9MICO</name>
<accession>A0A9Q2ZLI1</accession>
<evidence type="ECO:0000313" key="1">
    <source>
        <dbReference type="EMBL" id="MBT1542826.1"/>
    </source>
</evidence>